<keyword evidence="1" id="KW-0282">Flagellum</keyword>
<comment type="caution">
    <text evidence="1">The sequence shown here is derived from an EMBL/GenBank/DDBJ whole genome shotgun (WGS) entry which is preliminary data.</text>
</comment>
<dbReference type="EMBL" id="CM037017">
    <property type="protein sequence ID" value="KAH7677977.1"/>
    <property type="molecule type" value="Genomic_DNA"/>
</dbReference>
<name>A0ACB7VU89_DIOAL</name>
<gene>
    <name evidence="1" type="ORF">IHE45_07G119200</name>
</gene>
<keyword evidence="1" id="KW-0969">Cilium</keyword>
<accession>A0ACB7VU89</accession>
<protein>
    <submittedName>
        <fullName evidence="1">Cilia- and flagella-associated protein 298</fullName>
    </submittedName>
</protein>
<evidence type="ECO:0000313" key="1">
    <source>
        <dbReference type="EMBL" id="KAH7677977.1"/>
    </source>
</evidence>
<sequence>MVMIHVKSEGDEEKQFLYDCLCSSTIDEIAHRMLDIADLQSHILTLSLHLRRHLLTDHLRESYPDFSVSLDRTLSEAQAYASKDQVLHKRALSSRLLRDHIHCIEREVQVARSMGLVDASLPQLLTDGNLSKGTKLWWAGKELSWGKRLSEYIGNNEKTKVNTPFCENFVAAASFNLGLAYVFQNIVFQIVVTLKPAH</sequence>
<dbReference type="Proteomes" id="UP000827976">
    <property type="component" value="Chromosome 7"/>
</dbReference>
<reference evidence="2" key="1">
    <citation type="journal article" date="2022" name="Nat. Commun.">
        <title>Chromosome evolution and the genetic basis of agronomically important traits in greater yam.</title>
        <authorList>
            <person name="Bredeson J.V."/>
            <person name="Lyons J.B."/>
            <person name="Oniyinde I.O."/>
            <person name="Okereke N.R."/>
            <person name="Kolade O."/>
            <person name="Nnabue I."/>
            <person name="Nwadili C.O."/>
            <person name="Hribova E."/>
            <person name="Parker M."/>
            <person name="Nwogha J."/>
            <person name="Shu S."/>
            <person name="Carlson J."/>
            <person name="Kariba R."/>
            <person name="Muthemba S."/>
            <person name="Knop K."/>
            <person name="Barton G.J."/>
            <person name="Sherwood A.V."/>
            <person name="Lopez-Montes A."/>
            <person name="Asiedu R."/>
            <person name="Jamnadass R."/>
            <person name="Muchugi A."/>
            <person name="Goodstein D."/>
            <person name="Egesi C.N."/>
            <person name="Featherston J."/>
            <person name="Asfaw A."/>
            <person name="Simpson G.G."/>
            <person name="Dolezel J."/>
            <person name="Hendre P.S."/>
            <person name="Van Deynze A."/>
            <person name="Kumar P.L."/>
            <person name="Obidiegwu J.E."/>
            <person name="Bhattacharjee R."/>
            <person name="Rokhsar D.S."/>
        </authorList>
    </citation>
    <scope>NUCLEOTIDE SEQUENCE [LARGE SCALE GENOMIC DNA]</scope>
    <source>
        <strain evidence="2">cv. TDa95/00328</strain>
    </source>
</reference>
<proteinExistence type="predicted"/>
<organism evidence="1 2">
    <name type="scientific">Dioscorea alata</name>
    <name type="common">Purple yam</name>
    <dbReference type="NCBI Taxonomy" id="55571"/>
    <lineage>
        <taxon>Eukaryota</taxon>
        <taxon>Viridiplantae</taxon>
        <taxon>Streptophyta</taxon>
        <taxon>Embryophyta</taxon>
        <taxon>Tracheophyta</taxon>
        <taxon>Spermatophyta</taxon>
        <taxon>Magnoliopsida</taxon>
        <taxon>Liliopsida</taxon>
        <taxon>Dioscoreales</taxon>
        <taxon>Dioscoreaceae</taxon>
        <taxon>Dioscorea</taxon>
    </lineage>
</organism>
<keyword evidence="1" id="KW-0966">Cell projection</keyword>
<keyword evidence="2" id="KW-1185">Reference proteome</keyword>
<evidence type="ECO:0000313" key="2">
    <source>
        <dbReference type="Proteomes" id="UP000827976"/>
    </source>
</evidence>